<gene>
    <name evidence="2" type="ORF">GCE9029_03139</name>
</gene>
<name>A0A128F668_9GAMM</name>
<keyword evidence="3" id="KW-1185">Reference proteome</keyword>
<sequence>MNSAKTSRHPILFQRTLCSWLAVIVPLLFLLKVSSAYATLSIATWNMEWLSDKNDIIQSKRTEDDYLMMQTVSSVIDADLVAFQEVDSEASLEKVLNPADYDFYFSDRAKYFKKSRGSHQFTGWAVKKGIKVFDHMDYQPLGLPTFLSRGDLRYGAYIEVVRDNQPSLHLLSIHLKSGCFETPVRRNNSCKKLARQIEALGIWINARLKLGQEFVIAGDFNHYMNEKNEWVWDQLVDEVGEENMVKLTQYTDAKCKARKYNYRTKRWEHVVYRKLIDHIVASPGALPESSTPKARQYQYSYHAVATYRLSDHCPVIVDL</sequence>
<dbReference type="GO" id="GO:0004527">
    <property type="term" value="F:exonuclease activity"/>
    <property type="evidence" value="ECO:0007669"/>
    <property type="project" value="UniProtKB-KW"/>
</dbReference>
<reference evidence="3" key="1">
    <citation type="submission" date="2016-02" db="EMBL/GenBank/DDBJ databases">
        <authorList>
            <person name="Rodrigo-Torres Lidia"/>
            <person name="Arahal R.David."/>
        </authorList>
    </citation>
    <scope>NUCLEOTIDE SEQUENCE [LARGE SCALE GENOMIC DNA]</scope>
    <source>
        <strain evidence="3">CECT 9029</strain>
    </source>
</reference>
<evidence type="ECO:0000259" key="1">
    <source>
        <dbReference type="Pfam" id="PF03372"/>
    </source>
</evidence>
<organism evidence="2 3">
    <name type="scientific">Grimontia celer</name>
    <dbReference type="NCBI Taxonomy" id="1796497"/>
    <lineage>
        <taxon>Bacteria</taxon>
        <taxon>Pseudomonadati</taxon>
        <taxon>Pseudomonadota</taxon>
        <taxon>Gammaproteobacteria</taxon>
        <taxon>Vibrionales</taxon>
        <taxon>Vibrionaceae</taxon>
        <taxon>Grimontia</taxon>
    </lineage>
</organism>
<dbReference type="GO" id="GO:0004519">
    <property type="term" value="F:endonuclease activity"/>
    <property type="evidence" value="ECO:0007669"/>
    <property type="project" value="UniProtKB-KW"/>
</dbReference>
<feature type="domain" description="Endonuclease/exonuclease/phosphatase" evidence="1">
    <location>
        <begin position="43"/>
        <end position="312"/>
    </location>
</feature>
<dbReference type="Proteomes" id="UP000071641">
    <property type="component" value="Unassembled WGS sequence"/>
</dbReference>
<dbReference type="InterPro" id="IPR036691">
    <property type="entry name" value="Endo/exonu/phosph_ase_sf"/>
</dbReference>
<dbReference type="SUPFAM" id="SSF56219">
    <property type="entry name" value="DNase I-like"/>
    <property type="match status" value="1"/>
</dbReference>
<keyword evidence="2" id="KW-0378">Hydrolase</keyword>
<dbReference type="Gene3D" id="3.60.10.10">
    <property type="entry name" value="Endonuclease/exonuclease/phosphatase"/>
    <property type="match status" value="1"/>
</dbReference>
<dbReference type="InterPro" id="IPR005135">
    <property type="entry name" value="Endo/exonuclease/phosphatase"/>
</dbReference>
<proteinExistence type="predicted"/>
<protein>
    <submittedName>
        <fullName evidence="2">Endonuclease/Exonuclease/phosphatase family protein</fullName>
    </submittedName>
</protein>
<keyword evidence="2" id="KW-0269">Exonuclease</keyword>
<dbReference type="AlphaFoldDB" id="A0A128F668"/>
<keyword evidence="2" id="KW-0540">Nuclease</keyword>
<dbReference type="Pfam" id="PF03372">
    <property type="entry name" value="Exo_endo_phos"/>
    <property type="match status" value="1"/>
</dbReference>
<evidence type="ECO:0000313" key="3">
    <source>
        <dbReference type="Proteomes" id="UP000071641"/>
    </source>
</evidence>
<accession>A0A128F668</accession>
<evidence type="ECO:0000313" key="2">
    <source>
        <dbReference type="EMBL" id="CZF82289.1"/>
    </source>
</evidence>
<keyword evidence="2" id="KW-0255">Endonuclease</keyword>
<dbReference type="EMBL" id="FIZX01000002">
    <property type="protein sequence ID" value="CZF82289.1"/>
    <property type="molecule type" value="Genomic_DNA"/>
</dbReference>
<dbReference type="STRING" id="1796497.GCE9029_03139"/>